<keyword evidence="2" id="KW-1185">Reference proteome</keyword>
<dbReference type="Proteomes" id="UP001627408">
    <property type="component" value="Unassembled WGS sequence"/>
</dbReference>
<gene>
    <name evidence="1" type="ORF">ACERZ8_18800</name>
</gene>
<dbReference type="Gene3D" id="3.40.50.10140">
    <property type="entry name" value="Toll/interleukin-1 receptor homology (TIR) domain"/>
    <property type="match status" value="1"/>
</dbReference>
<reference evidence="1 2" key="1">
    <citation type="submission" date="2024-08" db="EMBL/GenBank/DDBJ databases">
        <title>Tateyamaria sp. nov., isolated from marine algae.</title>
        <authorList>
            <person name="Choi B.J."/>
            <person name="Kim J.M."/>
            <person name="Lee J.K."/>
            <person name="Choi D.G."/>
            <person name="Bayburt H."/>
            <person name="Baek J.H."/>
            <person name="Han D.M."/>
            <person name="Jeon C.O."/>
        </authorList>
    </citation>
    <scope>NUCLEOTIDE SEQUENCE [LARGE SCALE GENOMIC DNA]</scope>
    <source>
        <strain evidence="1 2">KMU-156</strain>
    </source>
</reference>
<dbReference type="RefSeq" id="WP_407593693.1">
    <property type="nucleotide sequence ID" value="NZ_JBHDIY010000002.1"/>
</dbReference>
<evidence type="ECO:0000313" key="2">
    <source>
        <dbReference type="Proteomes" id="UP001627408"/>
    </source>
</evidence>
<protein>
    <submittedName>
        <fullName evidence="1">Uncharacterized protein</fullName>
    </submittedName>
</protein>
<evidence type="ECO:0000313" key="1">
    <source>
        <dbReference type="EMBL" id="MFL4471827.1"/>
    </source>
</evidence>
<sequence length="88" mass="10090">MSHYNSLGFVSYKQGAGADEWFSTSKASVEMYLKQTFGAHDREVFFDRHSITPGSNWRVELREGLDRAPILIPFFLQVISIRPIVRPS</sequence>
<dbReference type="EMBL" id="JBHDIY010000002">
    <property type="protein sequence ID" value="MFL4471827.1"/>
    <property type="molecule type" value="Genomic_DNA"/>
</dbReference>
<accession>A0ABW8UY32</accession>
<comment type="caution">
    <text evidence="1">The sequence shown here is derived from an EMBL/GenBank/DDBJ whole genome shotgun (WGS) entry which is preliminary data.</text>
</comment>
<organism evidence="1 2">
    <name type="scientific">Tateyamaria armeniaca</name>
    <dbReference type="NCBI Taxonomy" id="2518930"/>
    <lineage>
        <taxon>Bacteria</taxon>
        <taxon>Pseudomonadati</taxon>
        <taxon>Pseudomonadota</taxon>
        <taxon>Alphaproteobacteria</taxon>
        <taxon>Rhodobacterales</taxon>
        <taxon>Roseobacteraceae</taxon>
        <taxon>Tateyamaria</taxon>
    </lineage>
</organism>
<dbReference type="InterPro" id="IPR035897">
    <property type="entry name" value="Toll_tir_struct_dom_sf"/>
</dbReference>
<proteinExistence type="predicted"/>
<name>A0ABW8UY32_9RHOB</name>